<gene>
    <name evidence="1" type="ORF">RhiirC2_799384</name>
</gene>
<reference evidence="1 2" key="2">
    <citation type="submission" date="2017-10" db="EMBL/GenBank/DDBJ databases">
        <title>Extensive intraspecific genome diversity in a model arbuscular mycorrhizal fungus.</title>
        <authorList>
            <person name="Chen E.C.H."/>
            <person name="Morin E."/>
            <person name="Baudet D."/>
            <person name="Noel J."/>
            <person name="Ndikumana S."/>
            <person name="Charron P."/>
            <person name="St-Onge C."/>
            <person name="Giorgi J."/>
            <person name="Grigoriev I.V."/>
            <person name="Roux C."/>
            <person name="Martin F.M."/>
            <person name="Corradi N."/>
        </authorList>
    </citation>
    <scope>NUCLEOTIDE SEQUENCE [LARGE SCALE GENOMIC DNA]</scope>
    <source>
        <strain evidence="1 2">C2</strain>
    </source>
</reference>
<dbReference type="AlphaFoldDB" id="A0A2N1M523"/>
<dbReference type="Proteomes" id="UP000233469">
    <property type="component" value="Unassembled WGS sequence"/>
</dbReference>
<dbReference type="EMBL" id="LLXL01005185">
    <property type="protein sequence ID" value="PKK56733.1"/>
    <property type="molecule type" value="Genomic_DNA"/>
</dbReference>
<protein>
    <submittedName>
        <fullName evidence="1">Uncharacterized protein</fullName>
    </submittedName>
</protein>
<evidence type="ECO:0000313" key="2">
    <source>
        <dbReference type="Proteomes" id="UP000233469"/>
    </source>
</evidence>
<accession>A0A2N1M523</accession>
<reference evidence="1 2" key="1">
    <citation type="submission" date="2016-04" db="EMBL/GenBank/DDBJ databases">
        <title>Genome analyses suggest a sexual origin of heterokaryosis in a supposedly ancient asexual fungus.</title>
        <authorList>
            <person name="Ropars J."/>
            <person name="Sedzielewska K."/>
            <person name="Noel J."/>
            <person name="Charron P."/>
            <person name="Farinelli L."/>
            <person name="Marton T."/>
            <person name="Kruger M."/>
            <person name="Pelin A."/>
            <person name="Brachmann A."/>
            <person name="Corradi N."/>
        </authorList>
    </citation>
    <scope>NUCLEOTIDE SEQUENCE [LARGE SCALE GENOMIC DNA]</scope>
    <source>
        <strain evidence="1 2">C2</strain>
    </source>
</reference>
<evidence type="ECO:0000313" key="1">
    <source>
        <dbReference type="EMBL" id="PKK56733.1"/>
    </source>
</evidence>
<organism evidence="1 2">
    <name type="scientific">Rhizophagus irregularis</name>
    <dbReference type="NCBI Taxonomy" id="588596"/>
    <lineage>
        <taxon>Eukaryota</taxon>
        <taxon>Fungi</taxon>
        <taxon>Fungi incertae sedis</taxon>
        <taxon>Mucoromycota</taxon>
        <taxon>Glomeromycotina</taxon>
        <taxon>Glomeromycetes</taxon>
        <taxon>Glomerales</taxon>
        <taxon>Glomeraceae</taxon>
        <taxon>Rhizophagus</taxon>
    </lineage>
</organism>
<name>A0A2N1M523_9GLOM</name>
<comment type="caution">
    <text evidence="1">The sequence shown here is derived from an EMBL/GenBank/DDBJ whole genome shotgun (WGS) entry which is preliminary data.</text>
</comment>
<sequence length="89" mass="10257">MSAEINHRSTAPSDVIFFTIFRHLERQSNRRKGTEYGYSIIKITKLAINEIINLSIKEIMIKYTISVKLSTVNISIFQLSDNLDKPDLL</sequence>
<proteinExistence type="predicted"/>